<protein>
    <recommendedName>
        <fullName evidence="2">Integrase zinc-binding domain-containing protein</fullName>
    </recommendedName>
</protein>
<proteinExistence type="predicted"/>
<dbReference type="AlphaFoldDB" id="A0AAW2JPN8"/>
<evidence type="ECO:0008006" key="2">
    <source>
        <dbReference type="Google" id="ProtNLM"/>
    </source>
</evidence>
<reference evidence="1" key="2">
    <citation type="journal article" date="2024" name="Plant">
        <title>Genomic evolution and insights into agronomic trait innovations of Sesamum species.</title>
        <authorList>
            <person name="Miao H."/>
            <person name="Wang L."/>
            <person name="Qu L."/>
            <person name="Liu H."/>
            <person name="Sun Y."/>
            <person name="Le M."/>
            <person name="Wang Q."/>
            <person name="Wei S."/>
            <person name="Zheng Y."/>
            <person name="Lin W."/>
            <person name="Duan Y."/>
            <person name="Cao H."/>
            <person name="Xiong S."/>
            <person name="Wang X."/>
            <person name="Wei L."/>
            <person name="Li C."/>
            <person name="Ma Q."/>
            <person name="Ju M."/>
            <person name="Zhao R."/>
            <person name="Li G."/>
            <person name="Mu C."/>
            <person name="Tian Q."/>
            <person name="Mei H."/>
            <person name="Zhang T."/>
            <person name="Gao T."/>
            <person name="Zhang H."/>
        </authorList>
    </citation>
    <scope>NUCLEOTIDE SEQUENCE</scope>
    <source>
        <strain evidence="1">G02</strain>
    </source>
</reference>
<organism evidence="1">
    <name type="scientific">Sesamum radiatum</name>
    <name type="common">Black benniseed</name>
    <dbReference type="NCBI Taxonomy" id="300843"/>
    <lineage>
        <taxon>Eukaryota</taxon>
        <taxon>Viridiplantae</taxon>
        <taxon>Streptophyta</taxon>
        <taxon>Embryophyta</taxon>
        <taxon>Tracheophyta</taxon>
        <taxon>Spermatophyta</taxon>
        <taxon>Magnoliopsida</taxon>
        <taxon>eudicotyledons</taxon>
        <taxon>Gunneridae</taxon>
        <taxon>Pentapetalae</taxon>
        <taxon>asterids</taxon>
        <taxon>lamiids</taxon>
        <taxon>Lamiales</taxon>
        <taxon>Pedaliaceae</taxon>
        <taxon>Sesamum</taxon>
    </lineage>
</organism>
<dbReference type="EMBL" id="JACGWJ010000032">
    <property type="protein sequence ID" value="KAL0296211.1"/>
    <property type="molecule type" value="Genomic_DNA"/>
</dbReference>
<accession>A0AAW2JPN8</accession>
<evidence type="ECO:0000313" key="1">
    <source>
        <dbReference type="EMBL" id="KAL0296211.1"/>
    </source>
</evidence>
<dbReference type="Gene3D" id="1.10.340.70">
    <property type="match status" value="1"/>
</dbReference>
<gene>
    <name evidence="1" type="ORF">Sradi_6673200</name>
</gene>
<sequence>MLEYRADSSNYVADALSRRADLATLGSIAALSSRAIATSVRDRVRELLSGDPTAQGLVHLVEQGKARQFWLEDGLLMIKGNRLYVPKGGDLRKTLISECPDTLWAGDSVEEHTYAFVQRTYYWHRC</sequence>
<reference evidence="1" key="1">
    <citation type="submission" date="2020-06" db="EMBL/GenBank/DDBJ databases">
        <authorList>
            <person name="Li T."/>
            <person name="Hu X."/>
            <person name="Zhang T."/>
            <person name="Song X."/>
            <person name="Zhang H."/>
            <person name="Dai N."/>
            <person name="Sheng W."/>
            <person name="Hou X."/>
            <person name="Wei L."/>
        </authorList>
    </citation>
    <scope>NUCLEOTIDE SEQUENCE</scope>
    <source>
        <strain evidence="1">G02</strain>
        <tissue evidence="1">Leaf</tissue>
    </source>
</reference>
<name>A0AAW2JPN8_SESRA</name>
<comment type="caution">
    <text evidence="1">The sequence shown here is derived from an EMBL/GenBank/DDBJ whole genome shotgun (WGS) entry which is preliminary data.</text>
</comment>